<dbReference type="EMBL" id="VEPZ02001581">
    <property type="protein sequence ID" value="KAE8667151.1"/>
    <property type="molecule type" value="Genomic_DNA"/>
</dbReference>
<name>A0A6A2WZH6_HIBSY</name>
<accession>A0A6A2WZH6</accession>
<evidence type="ECO:0000313" key="1">
    <source>
        <dbReference type="EMBL" id="KAE8667151.1"/>
    </source>
</evidence>
<organism evidence="1 2">
    <name type="scientific">Hibiscus syriacus</name>
    <name type="common">Rose of Sharon</name>
    <dbReference type="NCBI Taxonomy" id="106335"/>
    <lineage>
        <taxon>Eukaryota</taxon>
        <taxon>Viridiplantae</taxon>
        <taxon>Streptophyta</taxon>
        <taxon>Embryophyta</taxon>
        <taxon>Tracheophyta</taxon>
        <taxon>Spermatophyta</taxon>
        <taxon>Magnoliopsida</taxon>
        <taxon>eudicotyledons</taxon>
        <taxon>Gunneridae</taxon>
        <taxon>Pentapetalae</taxon>
        <taxon>rosids</taxon>
        <taxon>malvids</taxon>
        <taxon>Malvales</taxon>
        <taxon>Malvaceae</taxon>
        <taxon>Malvoideae</taxon>
        <taxon>Hibiscus</taxon>
    </lineage>
</organism>
<dbReference type="Proteomes" id="UP000436088">
    <property type="component" value="Unassembled WGS sequence"/>
</dbReference>
<sequence length="102" mass="11715">MGRLFLMTISITPTGFRLETMKKGKEQFIQKEQVENKGNSSMIAGMPLILLHFSFVMYEFSKLTESVPQWSLGYSFHTSAVSISAFWWKPYLKPIFALLVEA</sequence>
<gene>
    <name evidence="1" type="ORF">F3Y22_tig00112443pilonHSYRG00132</name>
</gene>
<protein>
    <submittedName>
        <fullName evidence="1">Uncharacterized protein</fullName>
    </submittedName>
</protein>
<keyword evidence="2" id="KW-1185">Reference proteome</keyword>
<dbReference type="AlphaFoldDB" id="A0A6A2WZH6"/>
<proteinExistence type="predicted"/>
<evidence type="ECO:0000313" key="2">
    <source>
        <dbReference type="Proteomes" id="UP000436088"/>
    </source>
</evidence>
<reference evidence="1" key="1">
    <citation type="submission" date="2019-09" db="EMBL/GenBank/DDBJ databases">
        <title>Draft genome information of white flower Hibiscus syriacus.</title>
        <authorList>
            <person name="Kim Y.-M."/>
        </authorList>
    </citation>
    <scope>NUCLEOTIDE SEQUENCE [LARGE SCALE GENOMIC DNA]</scope>
    <source>
        <strain evidence="1">YM2019G1</strain>
    </source>
</reference>
<comment type="caution">
    <text evidence="1">The sequence shown here is derived from an EMBL/GenBank/DDBJ whole genome shotgun (WGS) entry which is preliminary data.</text>
</comment>